<dbReference type="Gramene" id="OB01G35380.1">
    <property type="protein sequence ID" value="OB01G35380.1"/>
    <property type="gene ID" value="OB01G35380"/>
</dbReference>
<keyword evidence="2" id="KW-1185">Reference proteome</keyword>
<evidence type="ECO:0000313" key="2">
    <source>
        <dbReference type="Proteomes" id="UP000006038"/>
    </source>
</evidence>
<accession>J3L2T2</accession>
<proteinExistence type="predicted"/>
<evidence type="ECO:0000313" key="1">
    <source>
        <dbReference type="EnsemblPlants" id="OB01G35380.1"/>
    </source>
</evidence>
<organism evidence="1">
    <name type="scientific">Oryza brachyantha</name>
    <name type="common">malo sina</name>
    <dbReference type="NCBI Taxonomy" id="4533"/>
    <lineage>
        <taxon>Eukaryota</taxon>
        <taxon>Viridiplantae</taxon>
        <taxon>Streptophyta</taxon>
        <taxon>Embryophyta</taxon>
        <taxon>Tracheophyta</taxon>
        <taxon>Spermatophyta</taxon>
        <taxon>Magnoliopsida</taxon>
        <taxon>Liliopsida</taxon>
        <taxon>Poales</taxon>
        <taxon>Poaceae</taxon>
        <taxon>BOP clade</taxon>
        <taxon>Oryzoideae</taxon>
        <taxon>Oryzeae</taxon>
        <taxon>Oryzinae</taxon>
        <taxon>Oryza</taxon>
    </lineage>
</organism>
<name>J3L2T2_ORYBR</name>
<dbReference type="HOGENOM" id="CLU_2675020_0_0_1"/>
<dbReference type="AlphaFoldDB" id="J3L2T2"/>
<dbReference type="Proteomes" id="UP000006038">
    <property type="component" value="Chromosome 1"/>
</dbReference>
<reference evidence="1" key="2">
    <citation type="submission" date="2013-04" db="UniProtKB">
        <authorList>
            <consortium name="EnsemblPlants"/>
        </authorList>
    </citation>
    <scope>IDENTIFICATION</scope>
</reference>
<sequence length="75" mass="8580">MGLKPQIQLTSSSILSVCNHQFTSTVLICSQIVVVQVSPNVSHLTMHNFRLGFYSAIFSSKNFSRKYYMNFWTSK</sequence>
<reference evidence="1" key="1">
    <citation type="journal article" date="2013" name="Nat. Commun.">
        <title>Whole-genome sequencing of Oryza brachyantha reveals mechanisms underlying Oryza genome evolution.</title>
        <authorList>
            <person name="Chen J."/>
            <person name="Huang Q."/>
            <person name="Gao D."/>
            <person name="Wang J."/>
            <person name="Lang Y."/>
            <person name="Liu T."/>
            <person name="Li B."/>
            <person name="Bai Z."/>
            <person name="Luis Goicoechea J."/>
            <person name="Liang C."/>
            <person name="Chen C."/>
            <person name="Zhang W."/>
            <person name="Sun S."/>
            <person name="Liao Y."/>
            <person name="Zhang X."/>
            <person name="Yang L."/>
            <person name="Song C."/>
            <person name="Wang M."/>
            <person name="Shi J."/>
            <person name="Liu G."/>
            <person name="Liu J."/>
            <person name="Zhou H."/>
            <person name="Zhou W."/>
            <person name="Yu Q."/>
            <person name="An N."/>
            <person name="Chen Y."/>
            <person name="Cai Q."/>
            <person name="Wang B."/>
            <person name="Liu B."/>
            <person name="Min J."/>
            <person name="Huang Y."/>
            <person name="Wu H."/>
            <person name="Li Z."/>
            <person name="Zhang Y."/>
            <person name="Yin Y."/>
            <person name="Song W."/>
            <person name="Jiang J."/>
            <person name="Jackson S.A."/>
            <person name="Wing R.A."/>
            <person name="Wang J."/>
            <person name="Chen M."/>
        </authorList>
    </citation>
    <scope>NUCLEOTIDE SEQUENCE [LARGE SCALE GENOMIC DNA]</scope>
    <source>
        <strain evidence="1">cv. IRGC 101232</strain>
    </source>
</reference>
<dbReference type="EnsemblPlants" id="OB01G35380.1">
    <property type="protein sequence ID" value="OB01G35380.1"/>
    <property type="gene ID" value="OB01G35380"/>
</dbReference>
<protein>
    <submittedName>
        <fullName evidence="1">Uncharacterized protein</fullName>
    </submittedName>
</protein>